<evidence type="ECO:0000313" key="8">
    <source>
        <dbReference type="EMBL" id="KAF9947415.1"/>
    </source>
</evidence>
<dbReference type="OrthoDB" id="8907274at2759"/>
<dbReference type="PANTHER" id="PTHR10165">
    <property type="entry name" value="LIPID PHOSPHATE PHOSPHATASE"/>
    <property type="match status" value="1"/>
</dbReference>
<comment type="similarity">
    <text evidence="2">Belongs to the PA-phosphatase related phosphoesterase family.</text>
</comment>
<comment type="caution">
    <text evidence="8">The sequence shown here is derived from an EMBL/GenBank/DDBJ whole genome shotgun (WGS) entry which is preliminary data.</text>
</comment>
<feature type="transmembrane region" description="Helical" evidence="6">
    <location>
        <begin position="165"/>
        <end position="185"/>
    </location>
</feature>
<evidence type="ECO:0000256" key="5">
    <source>
        <dbReference type="ARBA" id="ARBA00023136"/>
    </source>
</evidence>
<gene>
    <name evidence="8" type="ORF">BGZ70_002693</name>
</gene>
<dbReference type="SUPFAM" id="SSF48317">
    <property type="entry name" value="Acid phosphatase/Vanadium-dependent haloperoxidase"/>
    <property type="match status" value="1"/>
</dbReference>
<dbReference type="GO" id="GO:0046839">
    <property type="term" value="P:phospholipid dephosphorylation"/>
    <property type="evidence" value="ECO:0007669"/>
    <property type="project" value="TreeGrafter"/>
</dbReference>
<keyword evidence="9" id="KW-1185">Reference proteome</keyword>
<dbReference type="PANTHER" id="PTHR10165:SF35">
    <property type="entry name" value="RE23632P"/>
    <property type="match status" value="1"/>
</dbReference>
<feature type="transmembrane region" description="Helical" evidence="6">
    <location>
        <begin position="229"/>
        <end position="247"/>
    </location>
</feature>
<feature type="transmembrane region" description="Helical" evidence="6">
    <location>
        <begin position="197"/>
        <end position="217"/>
    </location>
</feature>
<feature type="transmembrane region" description="Helical" evidence="6">
    <location>
        <begin position="92"/>
        <end position="113"/>
    </location>
</feature>
<dbReference type="Gene3D" id="1.20.144.10">
    <property type="entry name" value="Phosphatidic acid phosphatase type 2/haloperoxidase"/>
    <property type="match status" value="1"/>
</dbReference>
<feature type="transmembrane region" description="Helical" evidence="6">
    <location>
        <begin position="12"/>
        <end position="34"/>
    </location>
</feature>
<dbReference type="SMART" id="SM00014">
    <property type="entry name" value="acidPPc"/>
    <property type="match status" value="1"/>
</dbReference>
<evidence type="ECO:0000256" key="3">
    <source>
        <dbReference type="ARBA" id="ARBA00022692"/>
    </source>
</evidence>
<dbReference type="AlphaFoldDB" id="A0A9P6IU16"/>
<evidence type="ECO:0000256" key="6">
    <source>
        <dbReference type="SAM" id="Phobius"/>
    </source>
</evidence>
<comment type="subcellular location">
    <subcellularLocation>
        <location evidence="1">Membrane</location>
        <topology evidence="1">Multi-pass membrane protein</topology>
    </subcellularLocation>
</comment>
<dbReference type="EMBL" id="JAAAHY010001672">
    <property type="protein sequence ID" value="KAF9947415.1"/>
    <property type="molecule type" value="Genomic_DNA"/>
</dbReference>
<keyword evidence="4 6" id="KW-1133">Transmembrane helix</keyword>
<dbReference type="InterPro" id="IPR043216">
    <property type="entry name" value="PAP-like"/>
</dbReference>
<dbReference type="InterPro" id="IPR036938">
    <property type="entry name" value="PAP2/HPO_sf"/>
</dbReference>
<evidence type="ECO:0000256" key="2">
    <source>
        <dbReference type="ARBA" id="ARBA00008816"/>
    </source>
</evidence>
<keyword evidence="5 6" id="KW-0472">Membrane</keyword>
<feature type="transmembrane region" description="Helical" evidence="6">
    <location>
        <begin position="61"/>
        <end position="85"/>
    </location>
</feature>
<sequence length="338" mass="37942">MNALRLRNPTTRLYCSYIFDWVFCLLLLALFFLLDRIQPYHREFSVEDRTIMYEFIPKETIPAWALMLMAAVFPVVVIVIIGLGVRRSPYDVHIGILGLLVAILLTTMFTQVIKVTVGKHRPDFLARCKPMRNGSPLLQDPPLGLWNVEVCTQTDPLILKDGMRAFPSGHASTAFAGLVYISLWMGGKMHVFDRRGYSLKSVILIIPILAAILVAITRVQNYRHSGVDVTWGAIIGIIFAIFAYLQYYPVLTSAECQVPFPPRDFSYLIKDSQGRVDESSTLENALGIRPNDDFVDETVSPTRVLDGEEVRNRGMGDGGADYYDDARRSATTMRIGAA</sequence>
<protein>
    <recommendedName>
        <fullName evidence="7">Phosphatidic acid phosphatase type 2/haloperoxidase domain-containing protein</fullName>
    </recommendedName>
</protein>
<dbReference type="GO" id="GO:0006644">
    <property type="term" value="P:phospholipid metabolic process"/>
    <property type="evidence" value="ECO:0007669"/>
    <property type="project" value="InterPro"/>
</dbReference>
<dbReference type="CDD" id="cd03390">
    <property type="entry name" value="PAP2_containing_1_like"/>
    <property type="match status" value="1"/>
</dbReference>
<feature type="domain" description="Phosphatidic acid phosphatase type 2/haloperoxidase" evidence="7">
    <location>
        <begin position="94"/>
        <end position="244"/>
    </location>
</feature>
<evidence type="ECO:0000256" key="4">
    <source>
        <dbReference type="ARBA" id="ARBA00022989"/>
    </source>
</evidence>
<proteinExistence type="inferred from homology"/>
<dbReference type="GO" id="GO:0016020">
    <property type="term" value="C:membrane"/>
    <property type="evidence" value="ECO:0007669"/>
    <property type="project" value="UniProtKB-SubCell"/>
</dbReference>
<keyword evidence="3 6" id="KW-0812">Transmembrane</keyword>
<reference evidence="8" key="1">
    <citation type="journal article" date="2020" name="Fungal Divers.">
        <title>Resolving the Mortierellaceae phylogeny through synthesis of multi-gene phylogenetics and phylogenomics.</title>
        <authorList>
            <person name="Vandepol N."/>
            <person name="Liber J."/>
            <person name="Desiro A."/>
            <person name="Na H."/>
            <person name="Kennedy M."/>
            <person name="Barry K."/>
            <person name="Grigoriev I.V."/>
            <person name="Miller A.N."/>
            <person name="O'Donnell K."/>
            <person name="Stajich J.E."/>
            <person name="Bonito G."/>
        </authorList>
    </citation>
    <scope>NUCLEOTIDE SEQUENCE</scope>
    <source>
        <strain evidence="8">CK1249</strain>
    </source>
</reference>
<dbReference type="InterPro" id="IPR000326">
    <property type="entry name" value="PAP2/HPO"/>
</dbReference>
<dbReference type="Pfam" id="PF01569">
    <property type="entry name" value="PAP2"/>
    <property type="match status" value="1"/>
</dbReference>
<accession>A0A9P6IU16</accession>
<evidence type="ECO:0000313" key="9">
    <source>
        <dbReference type="Proteomes" id="UP000738359"/>
    </source>
</evidence>
<evidence type="ECO:0000256" key="1">
    <source>
        <dbReference type="ARBA" id="ARBA00004141"/>
    </source>
</evidence>
<organism evidence="8 9">
    <name type="scientific">Mortierella alpina</name>
    <name type="common">Oleaginous fungus</name>
    <name type="synonym">Mortierella renispora</name>
    <dbReference type="NCBI Taxonomy" id="64518"/>
    <lineage>
        <taxon>Eukaryota</taxon>
        <taxon>Fungi</taxon>
        <taxon>Fungi incertae sedis</taxon>
        <taxon>Mucoromycota</taxon>
        <taxon>Mortierellomycotina</taxon>
        <taxon>Mortierellomycetes</taxon>
        <taxon>Mortierellales</taxon>
        <taxon>Mortierellaceae</taxon>
        <taxon>Mortierella</taxon>
    </lineage>
</organism>
<dbReference type="GO" id="GO:0008195">
    <property type="term" value="F:phosphatidate phosphatase activity"/>
    <property type="evidence" value="ECO:0007669"/>
    <property type="project" value="TreeGrafter"/>
</dbReference>
<evidence type="ECO:0000259" key="7">
    <source>
        <dbReference type="SMART" id="SM00014"/>
    </source>
</evidence>
<dbReference type="Proteomes" id="UP000738359">
    <property type="component" value="Unassembled WGS sequence"/>
</dbReference>
<name>A0A9P6IU16_MORAP</name>